<keyword evidence="1" id="KW-1133">Transmembrane helix</keyword>
<dbReference type="Proteomes" id="UP000198625">
    <property type="component" value="Unassembled WGS sequence"/>
</dbReference>
<dbReference type="RefSeq" id="WP_091730485.1">
    <property type="nucleotide sequence ID" value="NZ_FNQE01000020.1"/>
</dbReference>
<feature type="transmembrane region" description="Helical" evidence="1">
    <location>
        <begin position="12"/>
        <end position="29"/>
    </location>
</feature>
<evidence type="ECO:0000313" key="2">
    <source>
        <dbReference type="EMBL" id="SDZ12789.1"/>
    </source>
</evidence>
<reference evidence="2 3" key="1">
    <citation type="submission" date="2016-10" db="EMBL/GenBank/DDBJ databases">
        <authorList>
            <person name="de Groot N.N."/>
        </authorList>
    </citation>
    <scope>NUCLEOTIDE SEQUENCE [LARGE SCALE GENOMIC DNA]</scope>
    <source>
        <strain evidence="2 3">DSM 21650</strain>
    </source>
</reference>
<name>A0A1H3QJA5_9FIRM</name>
<evidence type="ECO:0000313" key="3">
    <source>
        <dbReference type="Proteomes" id="UP000198625"/>
    </source>
</evidence>
<evidence type="ECO:0000256" key="1">
    <source>
        <dbReference type="SAM" id="Phobius"/>
    </source>
</evidence>
<dbReference type="STRING" id="415015.SAMN05660462_01952"/>
<dbReference type="OrthoDB" id="1953347at2"/>
<accession>A0A1H3QJA5</accession>
<organism evidence="2 3">
    <name type="scientific">Proteiniborus ethanoligenes</name>
    <dbReference type="NCBI Taxonomy" id="415015"/>
    <lineage>
        <taxon>Bacteria</taxon>
        <taxon>Bacillati</taxon>
        <taxon>Bacillota</taxon>
        <taxon>Clostridia</taxon>
        <taxon>Eubacteriales</taxon>
        <taxon>Proteiniborus</taxon>
    </lineage>
</organism>
<dbReference type="AlphaFoldDB" id="A0A1H3QJA5"/>
<keyword evidence="1" id="KW-0472">Membrane</keyword>
<keyword evidence="1" id="KW-0812">Transmembrane</keyword>
<keyword evidence="3" id="KW-1185">Reference proteome</keyword>
<sequence>MKAIQKRRNCYAVLFAISVFLTALLAFNFMMDMVFVFGATSIALLMLLVRHSCLLYDASLIWDNRILVVSSAVISISGSEGEIDEDEIVVSTFGILIGSKIYKWGCNGLGGVKLRTIEIDRVRIYLAFGNEAEIMKVELLHGMSDRQEVMDLKQRLWHETGVTAKISGW</sequence>
<dbReference type="EMBL" id="FNQE01000020">
    <property type="protein sequence ID" value="SDZ12789.1"/>
    <property type="molecule type" value="Genomic_DNA"/>
</dbReference>
<gene>
    <name evidence="2" type="ORF">SAMN05660462_01952</name>
</gene>
<protein>
    <submittedName>
        <fullName evidence="2">Uncharacterized protein</fullName>
    </submittedName>
</protein>
<proteinExistence type="predicted"/>
<feature type="transmembrane region" description="Helical" evidence="1">
    <location>
        <begin position="35"/>
        <end position="56"/>
    </location>
</feature>